<keyword evidence="2" id="KW-1185">Reference proteome</keyword>
<dbReference type="InterPro" id="IPR029060">
    <property type="entry name" value="PIN-like_dom_sf"/>
</dbReference>
<evidence type="ECO:0000313" key="1">
    <source>
        <dbReference type="EMBL" id="RFC55657.1"/>
    </source>
</evidence>
<dbReference type="SUPFAM" id="SSF55729">
    <property type="entry name" value="Acyl-CoA N-acyltransferases (Nat)"/>
    <property type="match status" value="1"/>
</dbReference>
<comment type="caution">
    <text evidence="1">The sequence shown here is derived from an EMBL/GenBank/DDBJ whole genome shotgun (WGS) entry which is preliminary data.</text>
</comment>
<dbReference type="Gene3D" id="3.40.50.1010">
    <property type="entry name" value="5'-nuclease"/>
    <property type="match status" value="1"/>
</dbReference>
<accession>A0A3E1F1R5</accession>
<evidence type="ECO:0008006" key="3">
    <source>
        <dbReference type="Google" id="ProtNLM"/>
    </source>
</evidence>
<dbReference type="RefSeq" id="WP_116879492.1">
    <property type="nucleotide sequence ID" value="NZ_QURB01000001.1"/>
</dbReference>
<dbReference type="AlphaFoldDB" id="A0A3E1F1R5"/>
<name>A0A3E1F1R5_9FLAO</name>
<sequence length="506" mass="59781">MKVLLDTNIIIHREANRIVEHDIGQLFNWIDKLHYEKYIHPITIYEIDSYQNKQVVATFSIKLDSYNRIKHQLPFSENVQSLSSEFDVNDNDINDTHLLNEIYEGRIDLLITQDKKIHTKASKLGISDKVFKIQSFLEKVTSENPDLVQYNVLAVKKADFAEVDINDNFFDSFREDYNEFDNWFKSKFDKVCYVCYSDNNLTAFLYIKVEEKTENYSEIKPIFDKKKRLKIGTLKVISNGYKIGERFLKIVFDNAIQYKVDEIYVTVFDKRPEQGQLIDMLKGWGFVEHGIKSTKNGNEIVLTRPFGKSQPIQINKPKLSFPFFSRDTRKYIIKIEPKYHTELFPDSINTREDETKYTENEPHRNRIGKVYISHSQDRHLKAGDIIVVYRMGETKPKKYSSTVTSICIVEEVLNGFKSFDEFYKACYRRTMIKKADLEKDWWNKYPKYRPFVIKFLYAHSFPTPKPTLNDLNKIGVIPDIMNMPRGFIEINNNQFTKLVNFAYNRK</sequence>
<dbReference type="SUPFAM" id="SSF88723">
    <property type="entry name" value="PIN domain-like"/>
    <property type="match status" value="1"/>
</dbReference>
<gene>
    <name evidence="1" type="ORF">DXU93_01615</name>
</gene>
<dbReference type="EMBL" id="QURB01000001">
    <property type="protein sequence ID" value="RFC55657.1"/>
    <property type="molecule type" value="Genomic_DNA"/>
</dbReference>
<proteinExistence type="predicted"/>
<reference evidence="1 2" key="1">
    <citation type="submission" date="2018-08" db="EMBL/GenBank/DDBJ databases">
        <title>The draft genome squence of Brumimicrobium sp. N62.</title>
        <authorList>
            <person name="Du Z.-J."/>
            <person name="Luo H.-R."/>
        </authorList>
    </citation>
    <scope>NUCLEOTIDE SEQUENCE [LARGE SCALE GENOMIC DNA]</scope>
    <source>
        <strain evidence="1 2">N62</strain>
    </source>
</reference>
<dbReference type="Proteomes" id="UP000257127">
    <property type="component" value="Unassembled WGS sequence"/>
</dbReference>
<evidence type="ECO:0000313" key="2">
    <source>
        <dbReference type="Proteomes" id="UP000257127"/>
    </source>
</evidence>
<dbReference type="InterPro" id="IPR016181">
    <property type="entry name" value="Acyl_CoA_acyltransferase"/>
</dbReference>
<protein>
    <recommendedName>
        <fullName evidence="3">PIN domain-containing protein</fullName>
    </recommendedName>
</protein>
<dbReference type="CDD" id="cd18699">
    <property type="entry name" value="PIN_VapC_like"/>
    <property type="match status" value="1"/>
</dbReference>
<dbReference type="OrthoDB" id="9773249at2"/>
<organism evidence="1 2">
    <name type="scientific">Brumimicrobium aurantiacum</name>
    <dbReference type="NCBI Taxonomy" id="1737063"/>
    <lineage>
        <taxon>Bacteria</taxon>
        <taxon>Pseudomonadati</taxon>
        <taxon>Bacteroidota</taxon>
        <taxon>Flavobacteriia</taxon>
        <taxon>Flavobacteriales</taxon>
        <taxon>Crocinitomicaceae</taxon>
        <taxon>Brumimicrobium</taxon>
    </lineage>
</organism>
<dbReference type="Gene3D" id="3.40.630.30">
    <property type="match status" value="1"/>
</dbReference>